<keyword evidence="2" id="KW-0813">Transport</keyword>
<dbReference type="PANTHER" id="PTHR43112">
    <property type="entry name" value="FERREDOXIN"/>
    <property type="match status" value="1"/>
</dbReference>
<keyword evidence="11" id="KW-1185">Reference proteome</keyword>
<feature type="domain" description="2Fe-2S ferredoxin-type" evidence="9">
    <location>
        <begin position="8"/>
        <end position="97"/>
    </location>
</feature>
<evidence type="ECO:0000256" key="7">
    <source>
        <dbReference type="ARBA" id="ARBA00023014"/>
    </source>
</evidence>
<dbReference type="PANTHER" id="PTHR43112:SF3">
    <property type="entry name" value="FERREDOXIN-2, CHLOROPLASTIC"/>
    <property type="match status" value="1"/>
</dbReference>
<keyword evidence="7" id="KW-0411">Iron-sulfur</keyword>
<dbReference type="SUPFAM" id="SSF54292">
    <property type="entry name" value="2Fe-2S ferredoxin-like"/>
    <property type="match status" value="1"/>
</dbReference>
<reference evidence="10 11" key="1">
    <citation type="submission" date="2020-08" db="EMBL/GenBank/DDBJ databases">
        <title>Novel species isolated from subtropical streams in China.</title>
        <authorList>
            <person name="Lu H."/>
        </authorList>
    </citation>
    <scope>NUCLEOTIDE SEQUENCE [LARGE SCALE GENOMIC DNA]</scope>
    <source>
        <strain evidence="10 11">CY18W</strain>
    </source>
</reference>
<evidence type="ECO:0000313" key="11">
    <source>
        <dbReference type="Proteomes" id="UP000650424"/>
    </source>
</evidence>
<evidence type="ECO:0000256" key="4">
    <source>
        <dbReference type="ARBA" id="ARBA00022723"/>
    </source>
</evidence>
<comment type="cofactor">
    <cofactor evidence="8">
        <name>[2Fe-2S] cluster</name>
        <dbReference type="ChEBI" id="CHEBI:190135"/>
    </cofactor>
</comment>
<dbReference type="InterPro" id="IPR012675">
    <property type="entry name" value="Beta-grasp_dom_sf"/>
</dbReference>
<evidence type="ECO:0000256" key="1">
    <source>
        <dbReference type="ARBA" id="ARBA00007874"/>
    </source>
</evidence>
<evidence type="ECO:0000256" key="5">
    <source>
        <dbReference type="ARBA" id="ARBA00022982"/>
    </source>
</evidence>
<dbReference type="RefSeq" id="WP_186948793.1">
    <property type="nucleotide sequence ID" value="NZ_JACOGF010000010.1"/>
</dbReference>
<proteinExistence type="inferred from homology"/>
<dbReference type="InterPro" id="IPR036010">
    <property type="entry name" value="2Fe-2S_ferredoxin-like_sf"/>
</dbReference>
<protein>
    <submittedName>
        <fullName evidence="10">2Fe-2S iron-sulfur cluster binding domain-containing protein</fullName>
    </submittedName>
</protein>
<evidence type="ECO:0000256" key="3">
    <source>
        <dbReference type="ARBA" id="ARBA00022714"/>
    </source>
</evidence>
<evidence type="ECO:0000256" key="2">
    <source>
        <dbReference type="ARBA" id="ARBA00022448"/>
    </source>
</evidence>
<accession>A0ABR6ZUH1</accession>
<comment type="caution">
    <text evidence="10">The sequence shown here is derived from an EMBL/GenBank/DDBJ whole genome shotgun (WGS) entry which is preliminary data.</text>
</comment>
<dbReference type="InterPro" id="IPR001041">
    <property type="entry name" value="2Fe-2S_ferredoxin-type"/>
</dbReference>
<evidence type="ECO:0000259" key="9">
    <source>
        <dbReference type="PROSITE" id="PS51085"/>
    </source>
</evidence>
<dbReference type="CDD" id="cd00207">
    <property type="entry name" value="fer2"/>
    <property type="match status" value="1"/>
</dbReference>
<dbReference type="Gene3D" id="3.10.20.30">
    <property type="match status" value="1"/>
</dbReference>
<evidence type="ECO:0000256" key="8">
    <source>
        <dbReference type="ARBA" id="ARBA00034078"/>
    </source>
</evidence>
<dbReference type="PROSITE" id="PS51085">
    <property type="entry name" value="2FE2S_FER_2"/>
    <property type="match status" value="1"/>
</dbReference>
<organism evidence="10 11">
    <name type="scientific">Undibacterium hunanense</name>
    <dbReference type="NCBI Taxonomy" id="2762292"/>
    <lineage>
        <taxon>Bacteria</taxon>
        <taxon>Pseudomonadati</taxon>
        <taxon>Pseudomonadota</taxon>
        <taxon>Betaproteobacteria</taxon>
        <taxon>Burkholderiales</taxon>
        <taxon>Oxalobacteraceae</taxon>
        <taxon>Undibacterium</taxon>
    </lineage>
</organism>
<sequence>MTLPKNAWTLSLQPHAWTCEADEETSLLEAALMAGVRLPNSCRNGTCRTCLCKMLSGNIAYSVEWPGLSLEEKQEGWILPCVAQARSDVSLDVPAAVNIFDETAVRL</sequence>
<evidence type="ECO:0000313" key="10">
    <source>
        <dbReference type="EMBL" id="MBC3919527.1"/>
    </source>
</evidence>
<keyword evidence="3" id="KW-0001">2Fe-2S</keyword>
<comment type="similarity">
    <text evidence="1">Belongs to the 2Fe2S plant-type ferredoxin family.</text>
</comment>
<dbReference type="EMBL" id="JACOGF010000010">
    <property type="protein sequence ID" value="MBC3919527.1"/>
    <property type="molecule type" value="Genomic_DNA"/>
</dbReference>
<evidence type="ECO:0000256" key="6">
    <source>
        <dbReference type="ARBA" id="ARBA00023004"/>
    </source>
</evidence>
<keyword evidence="6" id="KW-0408">Iron</keyword>
<dbReference type="Proteomes" id="UP000650424">
    <property type="component" value="Unassembled WGS sequence"/>
</dbReference>
<name>A0ABR6ZUH1_9BURK</name>
<dbReference type="Pfam" id="PF00111">
    <property type="entry name" value="Fer2"/>
    <property type="match status" value="1"/>
</dbReference>
<keyword evidence="4" id="KW-0479">Metal-binding</keyword>
<gene>
    <name evidence="10" type="ORF">H8L32_18720</name>
</gene>
<keyword evidence="5" id="KW-0249">Electron transport</keyword>